<proteinExistence type="predicted"/>
<accession>A0A834TIR9</accession>
<sequence>MEVSVMKSDHGDHQMALNGEE</sequence>
<dbReference type="Proteomes" id="UP000634136">
    <property type="component" value="Unassembled WGS sequence"/>
</dbReference>
<evidence type="ECO:0000256" key="1">
    <source>
        <dbReference type="SAM" id="MobiDB-lite"/>
    </source>
</evidence>
<dbReference type="AlphaFoldDB" id="A0A834TIR9"/>
<protein>
    <submittedName>
        <fullName evidence="2">Uncharacterized protein</fullName>
    </submittedName>
</protein>
<keyword evidence="3" id="KW-1185">Reference proteome</keyword>
<reference evidence="2" key="1">
    <citation type="submission" date="2020-09" db="EMBL/GenBank/DDBJ databases">
        <title>Genome-Enabled Discovery of Anthraquinone Biosynthesis in Senna tora.</title>
        <authorList>
            <person name="Kang S.-H."/>
            <person name="Pandey R.P."/>
            <person name="Lee C.-M."/>
            <person name="Sim J.-S."/>
            <person name="Jeong J.-T."/>
            <person name="Choi B.-S."/>
            <person name="Jung M."/>
            <person name="Ginzburg D."/>
            <person name="Zhao K."/>
            <person name="Won S.Y."/>
            <person name="Oh T.-J."/>
            <person name="Yu Y."/>
            <person name="Kim N.-H."/>
            <person name="Lee O.R."/>
            <person name="Lee T.-H."/>
            <person name="Bashyal P."/>
            <person name="Kim T.-S."/>
            <person name="Lee W.-H."/>
            <person name="Kawkins C."/>
            <person name="Kim C.-K."/>
            <person name="Kim J.S."/>
            <person name="Ahn B.O."/>
            <person name="Rhee S.Y."/>
            <person name="Sohng J.K."/>
        </authorList>
    </citation>
    <scope>NUCLEOTIDE SEQUENCE</scope>
    <source>
        <tissue evidence="2">Leaf</tissue>
    </source>
</reference>
<dbReference type="EMBL" id="JAAIUW010000008">
    <property type="protein sequence ID" value="KAF7822017.1"/>
    <property type="molecule type" value="Genomic_DNA"/>
</dbReference>
<name>A0A834TIR9_9FABA</name>
<gene>
    <name evidence="2" type="ORF">G2W53_027472</name>
</gene>
<feature type="region of interest" description="Disordered" evidence="1">
    <location>
        <begin position="1"/>
        <end position="21"/>
    </location>
</feature>
<evidence type="ECO:0000313" key="2">
    <source>
        <dbReference type="EMBL" id="KAF7822017.1"/>
    </source>
</evidence>
<comment type="caution">
    <text evidence="2">The sequence shown here is derived from an EMBL/GenBank/DDBJ whole genome shotgun (WGS) entry which is preliminary data.</text>
</comment>
<evidence type="ECO:0000313" key="3">
    <source>
        <dbReference type="Proteomes" id="UP000634136"/>
    </source>
</evidence>
<organism evidence="2 3">
    <name type="scientific">Senna tora</name>
    <dbReference type="NCBI Taxonomy" id="362788"/>
    <lineage>
        <taxon>Eukaryota</taxon>
        <taxon>Viridiplantae</taxon>
        <taxon>Streptophyta</taxon>
        <taxon>Embryophyta</taxon>
        <taxon>Tracheophyta</taxon>
        <taxon>Spermatophyta</taxon>
        <taxon>Magnoliopsida</taxon>
        <taxon>eudicotyledons</taxon>
        <taxon>Gunneridae</taxon>
        <taxon>Pentapetalae</taxon>
        <taxon>rosids</taxon>
        <taxon>fabids</taxon>
        <taxon>Fabales</taxon>
        <taxon>Fabaceae</taxon>
        <taxon>Caesalpinioideae</taxon>
        <taxon>Cassia clade</taxon>
        <taxon>Senna</taxon>
    </lineage>
</organism>